<name>A0A916Y0W4_9FLAO</name>
<feature type="domain" description="Lipocalin-like" evidence="1">
    <location>
        <begin position="29"/>
        <end position="120"/>
    </location>
</feature>
<proteinExistence type="predicted"/>
<evidence type="ECO:0000259" key="1">
    <source>
        <dbReference type="Pfam" id="PF13648"/>
    </source>
</evidence>
<evidence type="ECO:0000313" key="3">
    <source>
        <dbReference type="Proteomes" id="UP000625735"/>
    </source>
</evidence>
<dbReference type="EMBL" id="BMFG01000004">
    <property type="protein sequence ID" value="GGD25354.1"/>
    <property type="molecule type" value="Genomic_DNA"/>
</dbReference>
<protein>
    <recommendedName>
        <fullName evidence="1">Lipocalin-like domain-containing protein</fullName>
    </recommendedName>
</protein>
<reference evidence="2" key="1">
    <citation type="journal article" date="2014" name="Int. J. Syst. Evol. Microbiol.">
        <title>Complete genome sequence of Corynebacterium casei LMG S-19264T (=DSM 44701T), isolated from a smear-ripened cheese.</title>
        <authorList>
            <consortium name="US DOE Joint Genome Institute (JGI-PGF)"/>
            <person name="Walter F."/>
            <person name="Albersmeier A."/>
            <person name="Kalinowski J."/>
            <person name="Ruckert C."/>
        </authorList>
    </citation>
    <scope>NUCLEOTIDE SEQUENCE</scope>
    <source>
        <strain evidence="2">CGMCC 1.12506</strain>
    </source>
</reference>
<dbReference type="PROSITE" id="PS51257">
    <property type="entry name" value="PROKAR_LIPOPROTEIN"/>
    <property type="match status" value="1"/>
</dbReference>
<keyword evidence="3" id="KW-1185">Reference proteome</keyword>
<dbReference type="Pfam" id="PF13648">
    <property type="entry name" value="Lipocalin_4"/>
    <property type="match status" value="1"/>
</dbReference>
<organism evidence="2 3">
    <name type="scientific">Flavobacterium orientale</name>
    <dbReference type="NCBI Taxonomy" id="1756020"/>
    <lineage>
        <taxon>Bacteria</taxon>
        <taxon>Pseudomonadati</taxon>
        <taxon>Bacteroidota</taxon>
        <taxon>Flavobacteriia</taxon>
        <taxon>Flavobacteriales</taxon>
        <taxon>Flavobacteriaceae</taxon>
        <taxon>Flavobacterium</taxon>
    </lineage>
</organism>
<dbReference type="InterPro" id="IPR024311">
    <property type="entry name" value="Lipocalin-like"/>
</dbReference>
<accession>A0A916Y0W4</accession>
<reference evidence="2" key="2">
    <citation type="submission" date="2020-09" db="EMBL/GenBank/DDBJ databases">
        <authorList>
            <person name="Sun Q."/>
            <person name="Zhou Y."/>
        </authorList>
    </citation>
    <scope>NUCLEOTIDE SEQUENCE</scope>
    <source>
        <strain evidence="2">CGMCC 1.12506</strain>
    </source>
</reference>
<dbReference type="RefSeq" id="WP_188361864.1">
    <property type="nucleotide sequence ID" value="NZ_BMFG01000004.1"/>
</dbReference>
<gene>
    <name evidence="2" type="ORF">GCM10011343_14340</name>
</gene>
<dbReference type="Proteomes" id="UP000625735">
    <property type="component" value="Unassembled WGS sequence"/>
</dbReference>
<dbReference type="AlphaFoldDB" id="A0A916Y0W4"/>
<evidence type="ECO:0000313" key="2">
    <source>
        <dbReference type="EMBL" id="GGD25354.1"/>
    </source>
</evidence>
<comment type="caution">
    <text evidence="2">The sequence shown here is derived from an EMBL/GenBank/DDBJ whole genome shotgun (WGS) entry which is preliminary data.</text>
</comment>
<sequence>MKPLFYSLLFLIVLISCQEKVSPDSISKINGYWEIQKVQLPDGQEKEYSINETVDYIEWNDEKGFRKKVKPQFDGKFLTNDEFETIQIKDSSDIFQIHYKTDFDQWSEEIVSLSDSILVLKNKQNLEYHYKRFKPISIQ</sequence>